<evidence type="ECO:0000313" key="2">
    <source>
        <dbReference type="Proteomes" id="UP000823941"/>
    </source>
</evidence>
<comment type="caution">
    <text evidence="1">The sequence shown here is derived from an EMBL/GenBank/DDBJ whole genome shotgun (WGS) entry which is preliminary data.</text>
</comment>
<name>A0ABQ7PVH2_PLUXY</name>
<accession>A0ABQ7PVH2</accession>
<evidence type="ECO:0000313" key="1">
    <source>
        <dbReference type="EMBL" id="KAG7296885.1"/>
    </source>
</evidence>
<reference evidence="1 2" key="1">
    <citation type="submission" date="2021-06" db="EMBL/GenBank/DDBJ databases">
        <title>A haploid diamondback moth (Plutella xylostella L.) genome assembly resolves 31 chromosomes and identifies a diamide resistance mutation.</title>
        <authorList>
            <person name="Ward C.M."/>
            <person name="Perry K.D."/>
            <person name="Baker G."/>
            <person name="Powis K."/>
            <person name="Heckel D.G."/>
            <person name="Baxter S.W."/>
        </authorList>
    </citation>
    <scope>NUCLEOTIDE SEQUENCE [LARGE SCALE GENOMIC DNA]</scope>
    <source>
        <strain evidence="1 2">LV</strain>
        <tissue evidence="1">Single pupa</tissue>
    </source>
</reference>
<proteinExistence type="predicted"/>
<protein>
    <submittedName>
        <fullName evidence="1">Uncharacterized protein</fullName>
    </submittedName>
</protein>
<dbReference type="EMBL" id="JAHIBW010000027">
    <property type="protein sequence ID" value="KAG7296885.1"/>
    <property type="molecule type" value="Genomic_DNA"/>
</dbReference>
<dbReference type="Proteomes" id="UP000823941">
    <property type="component" value="Chromosome 27"/>
</dbReference>
<gene>
    <name evidence="1" type="ORF">JYU34_019745</name>
</gene>
<organism evidence="1 2">
    <name type="scientific">Plutella xylostella</name>
    <name type="common">Diamondback moth</name>
    <name type="synonym">Plutella maculipennis</name>
    <dbReference type="NCBI Taxonomy" id="51655"/>
    <lineage>
        <taxon>Eukaryota</taxon>
        <taxon>Metazoa</taxon>
        <taxon>Ecdysozoa</taxon>
        <taxon>Arthropoda</taxon>
        <taxon>Hexapoda</taxon>
        <taxon>Insecta</taxon>
        <taxon>Pterygota</taxon>
        <taxon>Neoptera</taxon>
        <taxon>Endopterygota</taxon>
        <taxon>Lepidoptera</taxon>
        <taxon>Glossata</taxon>
        <taxon>Ditrysia</taxon>
        <taxon>Yponomeutoidea</taxon>
        <taxon>Plutellidae</taxon>
        <taxon>Plutella</taxon>
    </lineage>
</organism>
<sequence length="67" mass="7394">MHCDAAHGVTLDAIYGVNRRPRPNPLVPKRLSITAFIGMTSNDCLHRRVKSGWPECNITSPEVSGYS</sequence>
<keyword evidence="2" id="KW-1185">Reference proteome</keyword>